<evidence type="ECO:0000313" key="3">
    <source>
        <dbReference type="Proteomes" id="UP001055439"/>
    </source>
</evidence>
<dbReference type="OrthoDB" id="47276at2759"/>
<gene>
    <name evidence="2" type="ORF">MUK42_17194</name>
</gene>
<dbReference type="EMBL" id="CP097510">
    <property type="protein sequence ID" value="URE34695.1"/>
    <property type="molecule type" value="Genomic_DNA"/>
</dbReference>
<keyword evidence="3" id="KW-1185">Reference proteome</keyword>
<dbReference type="Proteomes" id="UP001055439">
    <property type="component" value="Chromosome 8"/>
</dbReference>
<reference evidence="2" key="1">
    <citation type="submission" date="2022-05" db="EMBL/GenBank/DDBJ databases">
        <title>The Musa troglodytarum L. genome provides insights into the mechanism of non-climacteric behaviour and enrichment of carotenoids.</title>
        <authorList>
            <person name="Wang J."/>
        </authorList>
    </citation>
    <scope>NUCLEOTIDE SEQUENCE</scope>
    <source>
        <tissue evidence="2">Leaf</tissue>
    </source>
</reference>
<dbReference type="AlphaFoldDB" id="A0A9E7HJ97"/>
<feature type="region of interest" description="Disordered" evidence="1">
    <location>
        <begin position="157"/>
        <end position="195"/>
    </location>
</feature>
<evidence type="ECO:0000313" key="2">
    <source>
        <dbReference type="EMBL" id="URE34695.1"/>
    </source>
</evidence>
<accession>A0A9E7HJ97</accession>
<protein>
    <submittedName>
        <fullName evidence="2">Uncharacterized protein</fullName>
    </submittedName>
</protein>
<organism evidence="2 3">
    <name type="scientific">Musa troglodytarum</name>
    <name type="common">fe'i banana</name>
    <dbReference type="NCBI Taxonomy" id="320322"/>
    <lineage>
        <taxon>Eukaryota</taxon>
        <taxon>Viridiplantae</taxon>
        <taxon>Streptophyta</taxon>
        <taxon>Embryophyta</taxon>
        <taxon>Tracheophyta</taxon>
        <taxon>Spermatophyta</taxon>
        <taxon>Magnoliopsida</taxon>
        <taxon>Liliopsida</taxon>
        <taxon>Zingiberales</taxon>
        <taxon>Musaceae</taxon>
        <taxon>Musa</taxon>
    </lineage>
</organism>
<proteinExistence type="predicted"/>
<sequence>MLWHTARATTGVAPHIRRRGERRSLIGYMKQFSGASGTCKSVRPFGARLTPVAVTTWPTCRSSARLRGRLEQGQPSDGFRHARDTVRHVVRGDDLGSKLTNRPTNGVGPIGPETGGPAGAVLVALWLNGAVTGAAAGWVGEPFPRRFQLRKGGKGCVADRTRPRLASDGRSLSLSLSEHSVPRSSKKAWSRSEWS</sequence>
<evidence type="ECO:0000256" key="1">
    <source>
        <dbReference type="SAM" id="MobiDB-lite"/>
    </source>
</evidence>
<feature type="compositionally biased region" description="Basic and acidic residues" evidence="1">
    <location>
        <begin position="157"/>
        <end position="167"/>
    </location>
</feature>
<name>A0A9E7HJ97_9LILI</name>